<accession>A0AC61QKD1</accession>
<protein>
    <submittedName>
        <fullName evidence="1">50S ribosomal protein L20</fullName>
    </submittedName>
</protein>
<evidence type="ECO:0000313" key="1">
    <source>
        <dbReference type="EMBL" id="TDF74135.1"/>
    </source>
</evidence>
<keyword evidence="2" id="KW-1185">Reference proteome</keyword>
<keyword evidence="1" id="KW-0689">Ribosomal protein</keyword>
<organism evidence="1 2">
    <name type="scientific">Candidatus Syntrophosphaera thermopropionivorans</name>
    <dbReference type="NCBI Taxonomy" id="2593015"/>
    <lineage>
        <taxon>Bacteria</taxon>
        <taxon>Pseudomonadati</taxon>
        <taxon>Candidatus Cloacimonadota</taxon>
        <taxon>Candidatus Cloacimonadia</taxon>
        <taxon>Candidatus Cloacimonadales</taxon>
        <taxon>Candidatus Cloacimonadaceae</taxon>
        <taxon>Candidatus Syntrophosphaera</taxon>
    </lineage>
</organism>
<dbReference type="EMBL" id="SMOG01000002">
    <property type="protein sequence ID" value="TDF74135.1"/>
    <property type="molecule type" value="Genomic_DNA"/>
</dbReference>
<sequence length="117" mass="13834">MPRATNNVAAHRRRKKYLKAARGNYGRRSNTYRIARQTVERGLIFSFAHRKQKKREFRRLWITRINAACRNNDMTYSKFINGLHKANIAINRKTLAYLAWHDSEAFARLVEIAKEAQ</sequence>
<comment type="caution">
    <text evidence="1">The sequence shown here is derived from an EMBL/GenBank/DDBJ whole genome shotgun (WGS) entry which is preliminary data.</text>
</comment>
<keyword evidence="1" id="KW-0687">Ribonucleoprotein</keyword>
<proteinExistence type="predicted"/>
<reference evidence="1" key="1">
    <citation type="submission" date="2019-03" db="EMBL/GenBank/DDBJ databases">
        <title>Candidatus Syntrophosphaera thermopropionivorans: a novel player in syntrophic propionate oxidation during anaerobic digestion.</title>
        <authorList>
            <person name="Dyksma S."/>
        </authorList>
    </citation>
    <scope>NUCLEOTIDE SEQUENCE</scope>
    <source>
        <strain evidence="1">W5</strain>
    </source>
</reference>
<name>A0AC61QKD1_9BACT</name>
<evidence type="ECO:0000313" key="2">
    <source>
        <dbReference type="Proteomes" id="UP000294588"/>
    </source>
</evidence>
<gene>
    <name evidence="1" type="primary">rplT</name>
    <name evidence="1" type="ORF">E0946_01520</name>
</gene>
<dbReference type="Proteomes" id="UP000294588">
    <property type="component" value="Unassembled WGS sequence"/>
</dbReference>